<proteinExistence type="predicted"/>
<keyword evidence="3" id="KW-1185">Reference proteome</keyword>
<accession>A0A1Y1VP68</accession>
<dbReference type="EMBL" id="MCFH01000001">
    <property type="protein sequence ID" value="ORX61060.1"/>
    <property type="molecule type" value="Genomic_DNA"/>
</dbReference>
<sequence length="402" mass="47312">MYSDIRFFITHNDTKKQTFINKHDLTKEIEYALSCSSANNIYNSHNKLLIPLKAISLSKLKNTTFSYNKTNNNGIEDNTFICNDSSISFNNKVNVKSIALNQAEDITFFVSNNKNNNLLNERSYEKQKNEVVKKLKYLNTSSFMKKYNLFNGENNYSNDKKINEKEETFANDSCIKKIIIANENEKNKNKDKININTNKEKFDEMGSVDEDVLSTHPNINAACACTSICPEEKNGKKDDSIECEKKENKGNNYEEKKPVIKMENSIPIYSKEKFDIDEEEMILELVANDEKEKTRLQQIIIDQNLQHLSEKQKEVDRLNKEIVQQKAKIEEHRSHHIHLSQELELKRRQSAELRTKLISQFEKNQQQLNELNYYKKMNYKYMEINRQLQKQIRELAKLKYLK</sequence>
<evidence type="ECO:0000313" key="3">
    <source>
        <dbReference type="Proteomes" id="UP000193719"/>
    </source>
</evidence>
<reference evidence="2 3" key="2">
    <citation type="submission" date="2016-08" db="EMBL/GenBank/DDBJ databases">
        <title>Pervasive Adenine N6-methylation of Active Genes in Fungi.</title>
        <authorList>
            <consortium name="DOE Joint Genome Institute"/>
            <person name="Mondo S.J."/>
            <person name="Dannebaum R.O."/>
            <person name="Kuo R.C."/>
            <person name="Labutti K."/>
            <person name="Haridas S."/>
            <person name="Kuo A."/>
            <person name="Salamov A."/>
            <person name="Ahrendt S.R."/>
            <person name="Lipzen A."/>
            <person name="Sullivan W."/>
            <person name="Andreopoulos W.B."/>
            <person name="Clum A."/>
            <person name="Lindquist E."/>
            <person name="Daum C."/>
            <person name="Ramamoorthy G.K."/>
            <person name="Gryganskyi A."/>
            <person name="Culley D."/>
            <person name="Magnuson J.K."/>
            <person name="James T.Y."/>
            <person name="O'Malley M.A."/>
            <person name="Stajich J.E."/>
            <person name="Spatafora J.W."/>
            <person name="Visel A."/>
            <person name="Grigoriev I.V."/>
        </authorList>
    </citation>
    <scope>NUCLEOTIDE SEQUENCE [LARGE SCALE GENOMIC DNA]</scope>
    <source>
        <strain evidence="3">finn</strain>
    </source>
</reference>
<dbReference type="OrthoDB" id="10604771at2759"/>
<protein>
    <submittedName>
        <fullName evidence="2">Uncharacterized protein</fullName>
    </submittedName>
</protein>
<gene>
    <name evidence="2" type="ORF">BCR36DRAFT_6175</name>
</gene>
<feature type="coiled-coil region" evidence="1">
    <location>
        <begin position="301"/>
        <end position="335"/>
    </location>
</feature>
<comment type="caution">
    <text evidence="2">The sequence shown here is derived from an EMBL/GenBank/DDBJ whole genome shotgun (WGS) entry which is preliminary data.</text>
</comment>
<organism evidence="2 3">
    <name type="scientific">Piromyces finnis</name>
    <dbReference type="NCBI Taxonomy" id="1754191"/>
    <lineage>
        <taxon>Eukaryota</taxon>
        <taxon>Fungi</taxon>
        <taxon>Fungi incertae sedis</taxon>
        <taxon>Chytridiomycota</taxon>
        <taxon>Chytridiomycota incertae sedis</taxon>
        <taxon>Neocallimastigomycetes</taxon>
        <taxon>Neocallimastigales</taxon>
        <taxon>Neocallimastigaceae</taxon>
        <taxon>Piromyces</taxon>
    </lineage>
</organism>
<reference evidence="2 3" key="1">
    <citation type="submission" date="2016-08" db="EMBL/GenBank/DDBJ databases">
        <title>Genomes of anaerobic fungi encode conserved fungal cellulosomes for biomass hydrolysis.</title>
        <authorList>
            <consortium name="DOE Joint Genome Institute"/>
            <person name="Haitjema C.H."/>
            <person name="Gilmore S.P."/>
            <person name="Henske J.K."/>
            <person name="Solomon K.V."/>
            <person name="De Groot R."/>
            <person name="Kuo A."/>
            <person name="Mondo S.J."/>
            <person name="Salamov A.A."/>
            <person name="Labutti K."/>
            <person name="Zhao Z."/>
            <person name="Chiniquy J."/>
            <person name="Barry K."/>
            <person name="Brewer H.M."/>
            <person name="Purvine S.O."/>
            <person name="Wright A.T."/>
            <person name="Boxma B."/>
            <person name="Van Alen T."/>
            <person name="Hackstein J.H."/>
            <person name="Baker S.E."/>
            <person name="Grigoriev I.V."/>
            <person name="O'Malley M.A."/>
        </authorList>
    </citation>
    <scope>NUCLEOTIDE SEQUENCE [LARGE SCALE GENOMIC DNA]</scope>
    <source>
        <strain evidence="3">finn</strain>
    </source>
</reference>
<evidence type="ECO:0000313" key="2">
    <source>
        <dbReference type="EMBL" id="ORX61060.1"/>
    </source>
</evidence>
<dbReference type="AlphaFoldDB" id="A0A1Y1VP68"/>
<dbReference type="Proteomes" id="UP000193719">
    <property type="component" value="Unassembled WGS sequence"/>
</dbReference>
<keyword evidence="1" id="KW-0175">Coiled coil</keyword>
<name>A0A1Y1VP68_9FUNG</name>
<evidence type="ECO:0000256" key="1">
    <source>
        <dbReference type="SAM" id="Coils"/>
    </source>
</evidence>